<comment type="similarity">
    <text evidence="1">Belongs to the terpene synthase family.</text>
</comment>
<reference evidence="3 4" key="1">
    <citation type="submission" date="2015-09" db="EMBL/GenBank/DDBJ databases">
        <title>Host preference determinants of Valsa canker pathogens revealed by comparative genomics.</title>
        <authorList>
            <person name="Yin Z."/>
            <person name="Huang L."/>
        </authorList>
    </citation>
    <scope>NUCLEOTIDE SEQUENCE [LARGE SCALE GENOMIC DNA]</scope>
    <source>
        <strain evidence="3 4">YSFL</strain>
    </source>
</reference>
<feature type="region of interest" description="Disordered" evidence="2">
    <location>
        <begin position="895"/>
        <end position="914"/>
    </location>
</feature>
<comment type="caution">
    <text evidence="3">The sequence shown here is derived from an EMBL/GenBank/DDBJ whole genome shotgun (WGS) entry which is preliminary data.</text>
</comment>
<dbReference type="Gene3D" id="1.50.10.160">
    <property type="match status" value="1"/>
</dbReference>
<dbReference type="PANTHER" id="PTHR31739:SF25">
    <property type="entry name" value="(E,E)-GERANYLLINALOOL SYNTHASE"/>
    <property type="match status" value="1"/>
</dbReference>
<name>A0A423VAF0_CYTCH</name>
<dbReference type="InterPro" id="IPR008930">
    <property type="entry name" value="Terpenoid_cyclase/PrenylTrfase"/>
</dbReference>
<dbReference type="GO" id="GO:0016102">
    <property type="term" value="P:diterpenoid biosynthetic process"/>
    <property type="evidence" value="ECO:0007669"/>
    <property type="project" value="TreeGrafter"/>
</dbReference>
<evidence type="ECO:0000256" key="2">
    <source>
        <dbReference type="SAM" id="MobiDB-lite"/>
    </source>
</evidence>
<dbReference type="InterPro" id="IPR050148">
    <property type="entry name" value="Terpene_synthase-like"/>
</dbReference>
<dbReference type="Proteomes" id="UP000284375">
    <property type="component" value="Unassembled WGS sequence"/>
</dbReference>
<keyword evidence="4" id="KW-1185">Reference proteome</keyword>
<evidence type="ECO:0000313" key="4">
    <source>
        <dbReference type="Proteomes" id="UP000284375"/>
    </source>
</evidence>
<accession>A0A423VAF0</accession>
<dbReference type="GO" id="GO:0000287">
    <property type="term" value="F:magnesium ion binding"/>
    <property type="evidence" value="ECO:0007669"/>
    <property type="project" value="TreeGrafter"/>
</dbReference>
<evidence type="ECO:0000313" key="3">
    <source>
        <dbReference type="EMBL" id="ROV87853.1"/>
    </source>
</evidence>
<sequence length="981" mass="109301">MTCAVYDTAWLSMIAKPADSCNWLFPSSFLRLLDLQNVDTGGWFEPDDMETDTILNTAAALLALCRHHGKPTGPSACASHSGDNLGDRITAASGFLRERLQELDLSRNTAMPVGFELLLPTLLDLLSREDIADVLSTGFPAREVLLDARRRKLARVDLATVLTGGRRSTILHSLEAFIGMIQFDHLRDHKVMGSMMASPASTAAYLMHCSTWDDESEQYLRHVVEAGSGRGSGGVPSAFPSTFFEISWVVATLIENGFSHEELGPKSLDSAKSILQHGLAEGSGLIGFAQSLESDADDTAKALTVLNLLGAPTSADPMIRKYSTGSHFRTYDGERDTSFTTNCNVLVALCQSTDVREHAREVAMVMRFLCRTWWQDRCAIRDKWNVSFYYTVMSVAQALTKALDLWIRELLPDLPMELLEDASVVLLQALVHLLQAQSEDGSWEGKQESTSYAVIALNTIGSLPLVHSVEPIMSQIELACRNGRSMLLKDISNLHSRPAEHLWIEKVTYGSRYISQAFTFAALKCSTWKDYHHHPCSATARVHSLLPAPIDQILQPAHFFKALPMFSTMPQWCMQACLIEGSLFKRRLRDTCLEVFPQKTNDKEKHLSFIPFTWTAGNNLHRGPLGADVILSMMIISALAYQIDEFVESEVAKLSMDSLVALQASVGILIADVEAENEDTNITVMNTNVTGVSNQHDTGNGAHDMKDLDDSSFEQTIESEARNLKDVHQNIHRTFRQFIRHFLATPYARSASGYNLAQLKFTIHDFLIAHLTQTEESRRLAELPNTKPQSIKTIQPARCSLFTWTRTTSGDHTAGPLAMSAFLCMLESLTRNGQDPLSSPQSRYVAQDVSRHLAALCRLYNDFGSVARDMAENNLNSINFPEFIQVFKLHCASPHARQPGPHAQHIKSSSGEQSTIEQAKRRLLEIAEYEQRCLQAAMVELRDLVDQNVYEALMVFCTTADMYGQMYVLKDLTPAVKRRVD</sequence>
<dbReference type="OrthoDB" id="2343925at2759"/>
<gene>
    <name evidence="3" type="ORF">VSDG_09528</name>
</gene>
<organism evidence="3 4">
    <name type="scientific">Cytospora chrysosperma</name>
    <name type="common">Cytospora canker fungus</name>
    <name type="synonym">Sphaeria chrysosperma</name>
    <dbReference type="NCBI Taxonomy" id="252740"/>
    <lineage>
        <taxon>Eukaryota</taxon>
        <taxon>Fungi</taxon>
        <taxon>Dikarya</taxon>
        <taxon>Ascomycota</taxon>
        <taxon>Pezizomycotina</taxon>
        <taxon>Sordariomycetes</taxon>
        <taxon>Sordariomycetidae</taxon>
        <taxon>Diaporthales</taxon>
        <taxon>Cytosporaceae</taxon>
        <taxon>Cytospora</taxon>
    </lineage>
</organism>
<dbReference type="AlphaFoldDB" id="A0A423VAF0"/>
<protein>
    <recommendedName>
        <fullName evidence="5">Ent-kaurene synthase</fullName>
    </recommendedName>
</protein>
<dbReference type="SUPFAM" id="SSF48239">
    <property type="entry name" value="Terpenoid cyclases/Protein prenyltransferases"/>
    <property type="match status" value="1"/>
</dbReference>
<evidence type="ECO:0000256" key="1">
    <source>
        <dbReference type="ARBA" id="ARBA00006333"/>
    </source>
</evidence>
<dbReference type="GO" id="GO:0010333">
    <property type="term" value="F:terpene synthase activity"/>
    <property type="evidence" value="ECO:0007669"/>
    <property type="project" value="InterPro"/>
</dbReference>
<evidence type="ECO:0008006" key="5">
    <source>
        <dbReference type="Google" id="ProtNLM"/>
    </source>
</evidence>
<proteinExistence type="inferred from homology"/>
<dbReference type="PANTHER" id="PTHR31739">
    <property type="entry name" value="ENT-COPALYL DIPHOSPHATE SYNTHASE, CHLOROPLASTIC"/>
    <property type="match status" value="1"/>
</dbReference>
<dbReference type="STRING" id="252740.A0A423VAF0"/>
<dbReference type="Gene3D" id="1.50.10.20">
    <property type="match status" value="1"/>
</dbReference>
<dbReference type="EMBL" id="LJZO01000074">
    <property type="protein sequence ID" value="ROV87853.1"/>
    <property type="molecule type" value="Genomic_DNA"/>
</dbReference>